<evidence type="ECO:0000313" key="5">
    <source>
        <dbReference type="EMBL" id="UYV76440.1"/>
    </source>
</evidence>
<accession>A0ABY6LAF8</accession>
<evidence type="ECO:0000256" key="3">
    <source>
        <dbReference type="PROSITE-ProRule" id="PRU00221"/>
    </source>
</evidence>
<evidence type="ECO:0000256" key="4">
    <source>
        <dbReference type="SAM" id="SignalP"/>
    </source>
</evidence>
<feature type="chain" id="PRO_5045268343" evidence="4">
    <location>
        <begin position="17"/>
        <end position="110"/>
    </location>
</feature>
<evidence type="ECO:0000256" key="1">
    <source>
        <dbReference type="ARBA" id="ARBA00022574"/>
    </source>
</evidence>
<evidence type="ECO:0000313" key="6">
    <source>
        <dbReference type="Proteomes" id="UP001235939"/>
    </source>
</evidence>
<feature type="repeat" description="WD" evidence="3">
    <location>
        <begin position="42"/>
        <end position="75"/>
    </location>
</feature>
<evidence type="ECO:0000256" key="2">
    <source>
        <dbReference type="ARBA" id="ARBA00022737"/>
    </source>
</evidence>
<dbReference type="Gene3D" id="2.130.10.10">
    <property type="entry name" value="YVTN repeat-like/Quinoprotein amine dehydrogenase"/>
    <property type="match status" value="1"/>
</dbReference>
<protein>
    <submittedName>
        <fullName evidence="5">Uncharacterized protein</fullName>
    </submittedName>
</protein>
<dbReference type="Proteomes" id="UP001235939">
    <property type="component" value="Chromosome 14"/>
</dbReference>
<name>A0ABY6LAF8_9ARAC</name>
<keyword evidence="6" id="KW-1185">Reference proteome</keyword>
<dbReference type="InterPro" id="IPR015943">
    <property type="entry name" value="WD40/YVTN_repeat-like_dom_sf"/>
</dbReference>
<feature type="non-terminal residue" evidence="5">
    <location>
        <position position="1"/>
    </location>
</feature>
<dbReference type="InterPro" id="IPR036322">
    <property type="entry name" value="WD40_repeat_dom_sf"/>
</dbReference>
<dbReference type="PANTHER" id="PTHR22847">
    <property type="entry name" value="WD40 REPEAT PROTEIN"/>
    <property type="match status" value="1"/>
</dbReference>
<dbReference type="InterPro" id="IPR001680">
    <property type="entry name" value="WD40_rpt"/>
</dbReference>
<feature type="signal peptide" evidence="4">
    <location>
        <begin position="1"/>
        <end position="16"/>
    </location>
</feature>
<dbReference type="PROSITE" id="PS50082">
    <property type="entry name" value="WD_REPEATS_2"/>
    <property type="match status" value="1"/>
</dbReference>
<gene>
    <name evidence="5" type="ORF">LAZ67_14000405</name>
</gene>
<proteinExistence type="predicted"/>
<dbReference type="EMBL" id="CP092876">
    <property type="protein sequence ID" value="UYV76440.1"/>
    <property type="molecule type" value="Genomic_DNA"/>
</dbReference>
<keyword evidence="2" id="KW-0677">Repeat</keyword>
<dbReference type="PANTHER" id="PTHR22847:SF637">
    <property type="entry name" value="WD REPEAT DOMAIN 5B"/>
    <property type="match status" value="1"/>
</dbReference>
<keyword evidence="1 3" id="KW-0853">WD repeat</keyword>
<reference evidence="5 6" key="1">
    <citation type="submission" date="2022-01" db="EMBL/GenBank/DDBJ databases">
        <title>A chromosomal length assembly of Cordylochernes scorpioides.</title>
        <authorList>
            <person name="Zeh D."/>
            <person name="Zeh J."/>
        </authorList>
    </citation>
    <scope>NUCLEOTIDE SEQUENCE [LARGE SCALE GENOMIC DNA]</scope>
    <source>
        <strain evidence="5">IN4F17</strain>
        <tissue evidence="5">Whole Body</tissue>
    </source>
</reference>
<dbReference type="InterPro" id="IPR019775">
    <property type="entry name" value="WD40_repeat_CS"/>
</dbReference>
<sequence length="110" mass="12135">MFLVVFLLGLYSVSLCGFISPQSVVGGLQVWSVESGQRLVTLRNHTDGVTCLQFNDAMVVSGSYDQTVKLWDFSSVFLTTVSEECPIREVTSKLSAAVVWQLAHYREASP</sequence>
<dbReference type="Pfam" id="PF00400">
    <property type="entry name" value="WD40"/>
    <property type="match status" value="1"/>
</dbReference>
<dbReference type="SMART" id="SM00320">
    <property type="entry name" value="WD40"/>
    <property type="match status" value="1"/>
</dbReference>
<keyword evidence="4" id="KW-0732">Signal</keyword>
<organism evidence="5 6">
    <name type="scientific">Cordylochernes scorpioides</name>
    <dbReference type="NCBI Taxonomy" id="51811"/>
    <lineage>
        <taxon>Eukaryota</taxon>
        <taxon>Metazoa</taxon>
        <taxon>Ecdysozoa</taxon>
        <taxon>Arthropoda</taxon>
        <taxon>Chelicerata</taxon>
        <taxon>Arachnida</taxon>
        <taxon>Pseudoscorpiones</taxon>
        <taxon>Cheliferoidea</taxon>
        <taxon>Chernetidae</taxon>
        <taxon>Cordylochernes</taxon>
    </lineage>
</organism>
<dbReference type="PROSITE" id="PS00678">
    <property type="entry name" value="WD_REPEATS_1"/>
    <property type="match status" value="1"/>
</dbReference>
<dbReference type="SUPFAM" id="SSF50978">
    <property type="entry name" value="WD40 repeat-like"/>
    <property type="match status" value="1"/>
</dbReference>
<dbReference type="PROSITE" id="PS50294">
    <property type="entry name" value="WD_REPEATS_REGION"/>
    <property type="match status" value="1"/>
</dbReference>